<evidence type="ECO:0000313" key="1">
    <source>
        <dbReference type="EMBL" id="SUJ29134.1"/>
    </source>
</evidence>
<accession>A0A380CUA8</accession>
<dbReference type="Proteomes" id="UP000254893">
    <property type="component" value="Unassembled WGS sequence"/>
</dbReference>
<dbReference type="EMBL" id="UGYW01000002">
    <property type="protein sequence ID" value="SUJ29134.1"/>
    <property type="molecule type" value="Genomic_DNA"/>
</dbReference>
<dbReference type="AlphaFoldDB" id="A0A380CUA8"/>
<proteinExistence type="predicted"/>
<reference evidence="1 2" key="1">
    <citation type="submission" date="2018-06" db="EMBL/GenBank/DDBJ databases">
        <authorList>
            <consortium name="Pathogen Informatics"/>
            <person name="Doyle S."/>
        </authorList>
    </citation>
    <scope>NUCLEOTIDE SEQUENCE [LARGE SCALE GENOMIC DNA]</scope>
    <source>
        <strain evidence="1 2">NCTC11388</strain>
    </source>
</reference>
<organism evidence="1 2">
    <name type="scientific">Sphingobacterium spiritivorum</name>
    <name type="common">Flavobacterium spiritivorum</name>
    <dbReference type="NCBI Taxonomy" id="258"/>
    <lineage>
        <taxon>Bacteria</taxon>
        <taxon>Pseudomonadati</taxon>
        <taxon>Bacteroidota</taxon>
        <taxon>Sphingobacteriia</taxon>
        <taxon>Sphingobacteriales</taxon>
        <taxon>Sphingobacteriaceae</taxon>
        <taxon>Sphingobacterium</taxon>
    </lineage>
</organism>
<name>A0A380CUA8_SPHSI</name>
<sequence length="128" mass="14730">MTMKNSIVLLFLSAYLFSTTELAQVLKIPVLIQHYAEHKQYEDQLSIIDYLVHHYAGHEKDADWDTDMKLPFAKHVNLLQFTVCLPFTPVTLPKGAIVCIASDTFIFYLNKEIPTYNPSAVWQPPQFV</sequence>
<gene>
    <name evidence="1" type="ORF">NCTC11388_04539</name>
</gene>
<evidence type="ECO:0000313" key="2">
    <source>
        <dbReference type="Proteomes" id="UP000254893"/>
    </source>
</evidence>
<protein>
    <submittedName>
        <fullName evidence="1">Uncharacterized protein</fullName>
    </submittedName>
</protein>